<feature type="region of interest" description="Disordered" evidence="1">
    <location>
        <begin position="69"/>
        <end position="89"/>
    </location>
</feature>
<reference evidence="2 3" key="1">
    <citation type="submission" date="2019-06" db="EMBL/GenBank/DDBJ databases">
        <title>Complete genome sequence of Ensifer mexicanus ITTG R7 isolated from nodules of Acacia angustissima (Mill.) Kuntze.</title>
        <authorList>
            <person name="Rincon-Rosales R."/>
            <person name="Rogel M.A."/>
            <person name="Guerrero G."/>
            <person name="Rincon-Molina C.I."/>
            <person name="Lopez-Lopez A."/>
            <person name="Martinez-Romero E."/>
        </authorList>
    </citation>
    <scope>NUCLEOTIDE SEQUENCE [LARGE SCALE GENOMIC DNA]</scope>
    <source>
        <strain evidence="2 3">ITTG R7</strain>
    </source>
</reference>
<feature type="region of interest" description="Disordered" evidence="1">
    <location>
        <begin position="1"/>
        <end position="30"/>
    </location>
</feature>
<protein>
    <submittedName>
        <fullName evidence="2">Uncharacterized protein</fullName>
    </submittedName>
</protein>
<sequence length="89" mass="10139">MTRLFRKTQTSLLPSAPESFAPKDLGALDSCDGHRNEGVRRYRRAGLCQPNQAVSRESPGWRRRFPWRGSPMRSARCRRRSPALPDCPA</sequence>
<proteinExistence type="predicted"/>
<dbReference type="AlphaFoldDB" id="A0A859QRX8"/>
<accession>A0A859QRX8</accession>
<gene>
    <name evidence="2" type="ORF">FKV68_12585</name>
</gene>
<evidence type="ECO:0000313" key="2">
    <source>
        <dbReference type="EMBL" id="QLL62219.1"/>
    </source>
</evidence>
<evidence type="ECO:0000313" key="3">
    <source>
        <dbReference type="Proteomes" id="UP000510721"/>
    </source>
</evidence>
<dbReference type="KEGG" id="emx:FKV68_12585"/>
<organism evidence="2 3">
    <name type="scientific">Sinorhizobium mexicanum</name>
    <dbReference type="NCBI Taxonomy" id="375549"/>
    <lineage>
        <taxon>Bacteria</taxon>
        <taxon>Pseudomonadati</taxon>
        <taxon>Pseudomonadota</taxon>
        <taxon>Alphaproteobacteria</taxon>
        <taxon>Hyphomicrobiales</taxon>
        <taxon>Rhizobiaceae</taxon>
        <taxon>Sinorhizobium/Ensifer group</taxon>
        <taxon>Sinorhizobium</taxon>
    </lineage>
</organism>
<name>A0A859QRX8_9HYPH</name>
<dbReference type="Proteomes" id="UP000510721">
    <property type="component" value="Chromosome"/>
</dbReference>
<keyword evidence="3" id="KW-1185">Reference proteome</keyword>
<evidence type="ECO:0000256" key="1">
    <source>
        <dbReference type="SAM" id="MobiDB-lite"/>
    </source>
</evidence>
<dbReference type="EMBL" id="CP041238">
    <property type="protein sequence ID" value="QLL62219.1"/>
    <property type="molecule type" value="Genomic_DNA"/>
</dbReference>